<dbReference type="EMBL" id="JAGETQ010000020">
    <property type="protein sequence ID" value="MBO1916028.1"/>
    <property type="molecule type" value="Genomic_DNA"/>
</dbReference>
<dbReference type="Proteomes" id="UP000664477">
    <property type="component" value="Unassembled WGS sequence"/>
</dbReference>
<dbReference type="AlphaFoldDB" id="A0A939NB13"/>
<protein>
    <submittedName>
        <fullName evidence="1">Uncharacterized protein</fullName>
    </submittedName>
</protein>
<accession>A0A939NB13</accession>
<proteinExistence type="predicted"/>
<gene>
    <name evidence="1" type="ORF">J4727_05950</name>
</gene>
<reference evidence="1" key="1">
    <citation type="submission" date="2021-03" db="EMBL/GenBank/DDBJ databases">
        <title>Molecular epidemiology and mechanisms of colistin and carbapenem resistance in Enterobacteriaceae from clinical isolates, the environment and porcine samples in Pretoria, South Africa.</title>
        <authorList>
            <person name="Bogoshi D."/>
            <person name="Mbelle N.M."/>
            <person name="Naidoo V."/>
            <person name="Osei Sekyere J."/>
        </authorList>
    </citation>
    <scope>NUCLEOTIDE SEQUENCE</scope>
    <source>
        <strain evidence="1">C052</strain>
    </source>
</reference>
<name>A0A939NB13_PRORE</name>
<evidence type="ECO:0000313" key="1">
    <source>
        <dbReference type="EMBL" id="MBO1916028.1"/>
    </source>
</evidence>
<comment type="caution">
    <text evidence="1">The sequence shown here is derived from an EMBL/GenBank/DDBJ whole genome shotgun (WGS) entry which is preliminary data.</text>
</comment>
<sequence length="72" mass="7986">MKLLLSGIFVAFGAATLLFTLFIKNKALSELCNATVIFGLAFVWSIPQAYNIATVANWFTVFYNRTNVDDSC</sequence>
<organism evidence="1 2">
    <name type="scientific">Providencia rettgeri</name>
    <dbReference type="NCBI Taxonomy" id="587"/>
    <lineage>
        <taxon>Bacteria</taxon>
        <taxon>Pseudomonadati</taxon>
        <taxon>Pseudomonadota</taxon>
        <taxon>Gammaproteobacteria</taxon>
        <taxon>Enterobacterales</taxon>
        <taxon>Morganellaceae</taxon>
        <taxon>Providencia</taxon>
    </lineage>
</organism>
<evidence type="ECO:0000313" key="2">
    <source>
        <dbReference type="Proteomes" id="UP000664477"/>
    </source>
</evidence>